<dbReference type="STRING" id="243159.AFE_0007"/>
<dbReference type="PANTHER" id="PTHR30451:SF5">
    <property type="entry name" value="SLR0019 PROTEIN"/>
    <property type="match status" value="1"/>
</dbReference>
<dbReference type="KEGG" id="afr:AFE_0007"/>
<name>B7J3A9_ACIF2</name>
<dbReference type="InterPro" id="IPR000015">
    <property type="entry name" value="Fimb_usher"/>
</dbReference>
<dbReference type="PaxDb" id="243159-AFE_0007"/>
<dbReference type="RefSeq" id="WP_012606472.1">
    <property type="nucleotide sequence ID" value="NC_011761.1"/>
</dbReference>
<reference evidence="2 3" key="1">
    <citation type="journal article" date="2008" name="BMC Genomics">
        <title>Acidithiobacillus ferrooxidans metabolism: from genome sequence to industrial applications.</title>
        <authorList>
            <person name="Valdes J."/>
            <person name="Pedroso I."/>
            <person name="Quatrini R."/>
            <person name="Dodson R.J."/>
            <person name="Tettelin H."/>
            <person name="Blake R.II."/>
            <person name="Eisen J.A."/>
            <person name="Holmes D.S."/>
        </authorList>
    </citation>
    <scope>NUCLEOTIDE SEQUENCE [LARGE SCALE GENOMIC DNA]</scope>
    <source>
        <strain evidence="3">ATCC 23270 / DSM 14882 / CIP 104768 / NCIMB 8455</strain>
    </source>
</reference>
<gene>
    <name evidence="2" type="ordered locus">AFE_0007</name>
</gene>
<feature type="domain" description="PapC-like C-terminal" evidence="1">
    <location>
        <begin position="733"/>
        <end position="794"/>
    </location>
</feature>
<dbReference type="GO" id="GO:0009279">
    <property type="term" value="C:cell outer membrane"/>
    <property type="evidence" value="ECO:0007669"/>
    <property type="project" value="TreeGrafter"/>
</dbReference>
<dbReference type="Proteomes" id="UP000001362">
    <property type="component" value="Chromosome"/>
</dbReference>
<keyword evidence="3" id="KW-1185">Reference proteome</keyword>
<accession>B7J3A9</accession>
<dbReference type="HOGENOM" id="CLU_009120_6_0_6"/>
<evidence type="ECO:0000313" key="3">
    <source>
        <dbReference type="Proteomes" id="UP000001362"/>
    </source>
</evidence>
<evidence type="ECO:0000259" key="1">
    <source>
        <dbReference type="Pfam" id="PF13953"/>
    </source>
</evidence>
<protein>
    <submittedName>
        <fullName evidence="2">Outer membrane usher protein, putative</fullName>
    </submittedName>
</protein>
<dbReference type="Gene3D" id="2.60.40.2610">
    <property type="entry name" value="Outer membrane usher protein FimD, plug domain"/>
    <property type="match status" value="1"/>
</dbReference>
<dbReference type="InterPro" id="IPR043142">
    <property type="entry name" value="PapC-like_C_sf"/>
</dbReference>
<dbReference type="EMBL" id="CP001219">
    <property type="protein sequence ID" value="ACK77966.1"/>
    <property type="molecule type" value="Genomic_DNA"/>
</dbReference>
<proteinExistence type="predicted"/>
<dbReference type="GO" id="GO:0015473">
    <property type="term" value="F:fimbrial usher porin activity"/>
    <property type="evidence" value="ECO:0007669"/>
    <property type="project" value="InterPro"/>
</dbReference>
<dbReference type="Pfam" id="PF00577">
    <property type="entry name" value="Usher"/>
    <property type="match status" value="2"/>
</dbReference>
<dbReference type="GeneID" id="65279408"/>
<dbReference type="InterPro" id="IPR042186">
    <property type="entry name" value="FimD_plug_dom"/>
</dbReference>
<evidence type="ECO:0000313" key="2">
    <source>
        <dbReference type="EMBL" id="ACK77966.1"/>
    </source>
</evidence>
<sequence length="814" mass="85390">MTSRSGLLAVHDQSRSFAIRFAAAIVVALILMGAAQRAIAGGGETLLLSVVVNGYHTGKIGEFRLNKGTLRARPQELHDLGFKVPKSIPVGTDGRVALSELPDFAWHIDQATQTLYVTVGSKRLLPQLLHTETSPASELPVQSGLGATLDYDVTGTSVAGQKLGAGQFNFRAFSPWGVASSGLLAYVGGGPQGLGTNAVIRLNSTYTYSDPETLRRYRVGDFITGGLSWTRPVRLGGIQISSDFSMRPDLITFPLPGVSGTVAVPSTVNVLVNGMQVLSSQVRPGPFEIPQVPMITGAGTVVTTVTNALGQQVTTTLPFYASANLLAPGLQTFSAGLGFVRLNWGFLSNDYGPLAGSITFRRGLTDALTVEAHAEGTRGVAMAGGGIVVNIDNRGVLNLSAAGSTSQGHTGAQFSVGVQRIGRVFSAGASAIFADPDFRDIAAMNGDPVPTRQISANVGLSLGRFGSFGISYAGIDRNAASMPIPVYAPPGTVVTEGGAPVSVYYFLPAEHAHILSASYSLQIGPVSFYATGYHDFANSGDSGVQMGVTIPLGSRSSIGGSLASSSGNDSAQVQLMQSPVTIGDWGYQAYATTGRTSQEFGQLQYKSPWGLVSAGASRIDRQTLVQGEVRGALSFMDGGLFASNTINNSFAIVDTDGFGNIRVLDENRLVGRTDSAGQLLVPDLRSYQANHIAIDPNDVPINATLPYATRDVRPPDRSGVVVKFPIRASYGALLRLVDQSGKNLPVGSVATLQKTGVSVPVGYDGEAYVVNLSPHNRLLVERPDGQRCIVTFTYHPIAGTIPSIGPLTCRKDGP</sequence>
<dbReference type="Gene3D" id="2.60.40.3110">
    <property type="match status" value="1"/>
</dbReference>
<dbReference type="eggNOG" id="COG3188">
    <property type="taxonomic scope" value="Bacteria"/>
</dbReference>
<dbReference type="PANTHER" id="PTHR30451">
    <property type="entry name" value="OUTER MEMBRANE USHER PROTEIN"/>
    <property type="match status" value="1"/>
</dbReference>
<dbReference type="GO" id="GO:0009297">
    <property type="term" value="P:pilus assembly"/>
    <property type="evidence" value="ECO:0007669"/>
    <property type="project" value="InterPro"/>
</dbReference>
<organism evidence="2 3">
    <name type="scientific">Acidithiobacillus ferrooxidans (strain ATCC 23270 / DSM 14882 / CIP 104768 / NCIMB 8455)</name>
    <name type="common">Ferrobacillus ferrooxidans (strain ATCC 23270)</name>
    <dbReference type="NCBI Taxonomy" id="243159"/>
    <lineage>
        <taxon>Bacteria</taxon>
        <taxon>Pseudomonadati</taxon>
        <taxon>Pseudomonadota</taxon>
        <taxon>Acidithiobacillia</taxon>
        <taxon>Acidithiobacillales</taxon>
        <taxon>Acidithiobacillaceae</taxon>
        <taxon>Acidithiobacillus</taxon>
    </lineage>
</organism>
<dbReference type="AlphaFoldDB" id="B7J3A9"/>
<dbReference type="InterPro" id="IPR025949">
    <property type="entry name" value="PapC-like_C"/>
</dbReference>
<dbReference type="Pfam" id="PF13953">
    <property type="entry name" value="PapC_C"/>
    <property type="match status" value="1"/>
</dbReference>
<dbReference type="Gene3D" id="2.60.40.2070">
    <property type="match status" value="1"/>
</dbReference>